<reference evidence="2" key="1">
    <citation type="journal article" date="2019" name="Int. J. Syst. Evol. Microbiol.">
        <title>The Global Catalogue of Microorganisms (GCM) 10K type strain sequencing project: providing services to taxonomists for standard genome sequencing and annotation.</title>
        <authorList>
            <consortium name="The Broad Institute Genomics Platform"/>
            <consortium name="The Broad Institute Genome Sequencing Center for Infectious Disease"/>
            <person name="Wu L."/>
            <person name="Ma J."/>
        </authorList>
    </citation>
    <scope>NUCLEOTIDE SEQUENCE [LARGE SCALE GENOMIC DNA]</scope>
    <source>
        <strain evidence="2">CGMCC 1.7003</strain>
    </source>
</reference>
<accession>A0ABQ3KXC9</accession>
<name>A0ABQ3KXC9_9ALTE</name>
<dbReference type="RefSeq" id="WP_189431189.1">
    <property type="nucleotide sequence ID" value="NZ_BNAO01000002.1"/>
</dbReference>
<evidence type="ECO:0000313" key="1">
    <source>
        <dbReference type="EMBL" id="GHG64716.1"/>
    </source>
</evidence>
<sequence>MASAIQLLQQVATKLRQEGKQPSLALFKARLAGQLSPPELFSAYQQWRQHPEQYLDVAVAEDLAISRPINAEQDLSSQLNRIEQKLDRLLHLLEQTHVSG</sequence>
<evidence type="ECO:0008006" key="3">
    <source>
        <dbReference type="Google" id="ProtNLM"/>
    </source>
</evidence>
<organism evidence="1 2">
    <name type="scientific">Alishewanella longhuensis</name>
    <dbReference type="NCBI Taxonomy" id="1091037"/>
    <lineage>
        <taxon>Bacteria</taxon>
        <taxon>Pseudomonadati</taxon>
        <taxon>Pseudomonadota</taxon>
        <taxon>Gammaproteobacteria</taxon>
        <taxon>Alteromonadales</taxon>
        <taxon>Alteromonadaceae</taxon>
        <taxon>Alishewanella</taxon>
    </lineage>
</organism>
<protein>
    <recommendedName>
        <fullName evidence="3">KfrA N-terminal DNA-binding domain-containing protein</fullName>
    </recommendedName>
</protein>
<gene>
    <name evidence="1" type="ORF">GCM10010919_11500</name>
</gene>
<proteinExistence type="predicted"/>
<comment type="caution">
    <text evidence="1">The sequence shown here is derived from an EMBL/GenBank/DDBJ whole genome shotgun (WGS) entry which is preliminary data.</text>
</comment>
<dbReference type="EMBL" id="BNAO01000002">
    <property type="protein sequence ID" value="GHG64716.1"/>
    <property type="molecule type" value="Genomic_DNA"/>
</dbReference>
<evidence type="ECO:0000313" key="2">
    <source>
        <dbReference type="Proteomes" id="UP000659697"/>
    </source>
</evidence>
<keyword evidence="2" id="KW-1185">Reference proteome</keyword>
<dbReference type="Proteomes" id="UP000659697">
    <property type="component" value="Unassembled WGS sequence"/>
</dbReference>